<name>A0A7S0Q3X9_9EUKA</name>
<protein>
    <submittedName>
        <fullName evidence="2">Uncharacterized protein</fullName>
    </submittedName>
</protein>
<evidence type="ECO:0000313" key="2">
    <source>
        <dbReference type="EMBL" id="CAD8608035.1"/>
    </source>
</evidence>
<proteinExistence type="predicted"/>
<gene>
    <name evidence="2" type="ORF">CPEL01642_LOCUS11412</name>
</gene>
<reference evidence="2" key="1">
    <citation type="submission" date="2021-01" db="EMBL/GenBank/DDBJ databases">
        <authorList>
            <person name="Corre E."/>
            <person name="Pelletier E."/>
            <person name="Niang G."/>
            <person name="Scheremetjew M."/>
            <person name="Finn R."/>
            <person name="Kale V."/>
            <person name="Holt S."/>
            <person name="Cochrane G."/>
            <person name="Meng A."/>
            <person name="Brown T."/>
            <person name="Cohen L."/>
        </authorList>
    </citation>
    <scope>NUCLEOTIDE SEQUENCE</scope>
    <source>
        <strain evidence="2">PLY182g</strain>
    </source>
</reference>
<accession>A0A7S0Q3X9</accession>
<evidence type="ECO:0000256" key="1">
    <source>
        <dbReference type="SAM" id="MobiDB-lite"/>
    </source>
</evidence>
<sequence>MACRRWPAIGPQNWTDEGSQDCTASTSKAMCNGAKANNDQVVLPPKLTDAECDAAVKELNEVRLGRSGGSKHGQHPADQLERSKADSLTSFGSKDLEEMCTTCQCSVM</sequence>
<organism evidence="2">
    <name type="scientific">Coccolithus braarudii</name>
    <dbReference type="NCBI Taxonomy" id="221442"/>
    <lineage>
        <taxon>Eukaryota</taxon>
        <taxon>Haptista</taxon>
        <taxon>Haptophyta</taxon>
        <taxon>Prymnesiophyceae</taxon>
        <taxon>Coccolithales</taxon>
        <taxon>Coccolithaceae</taxon>
        <taxon>Coccolithus</taxon>
    </lineage>
</organism>
<dbReference type="AlphaFoldDB" id="A0A7S0Q3X9"/>
<feature type="region of interest" description="Disordered" evidence="1">
    <location>
        <begin position="1"/>
        <end position="20"/>
    </location>
</feature>
<dbReference type="EMBL" id="HBEY01023945">
    <property type="protein sequence ID" value="CAD8608035.1"/>
    <property type="molecule type" value="Transcribed_RNA"/>
</dbReference>
<feature type="region of interest" description="Disordered" evidence="1">
    <location>
        <begin position="63"/>
        <end position="90"/>
    </location>
</feature>